<dbReference type="EC" id="1.6.2.4" evidence="4"/>
<dbReference type="GO" id="GO:0005829">
    <property type="term" value="C:cytosol"/>
    <property type="evidence" value="ECO:0007669"/>
    <property type="project" value="TreeGrafter"/>
</dbReference>
<dbReference type="RefSeq" id="WP_150862444.1">
    <property type="nucleotide sequence ID" value="NZ_VYXP01000001.1"/>
</dbReference>
<dbReference type="GO" id="GO:0010181">
    <property type="term" value="F:FMN binding"/>
    <property type="evidence" value="ECO:0007669"/>
    <property type="project" value="InterPro"/>
</dbReference>
<dbReference type="InterPro" id="IPR029039">
    <property type="entry name" value="Flavoprotein-like_sf"/>
</dbReference>
<accession>A0A5N0TI04</accession>
<dbReference type="InterPro" id="IPR017938">
    <property type="entry name" value="Riboflavin_synthase-like_b-brl"/>
</dbReference>
<keyword evidence="3" id="KW-0249">Electron transport</keyword>
<protein>
    <recommendedName>
        <fullName evidence="4">NADPH--hemoprotein reductase</fullName>
        <ecNumber evidence="4">1.6.2.4</ecNumber>
    </recommendedName>
</protein>
<name>A0A5N0TI04_9GAMM</name>
<dbReference type="SUPFAM" id="SSF52218">
    <property type="entry name" value="Flavoproteins"/>
    <property type="match status" value="1"/>
</dbReference>
<dbReference type="CDD" id="cd06200">
    <property type="entry name" value="SiR_like1"/>
    <property type="match status" value="1"/>
</dbReference>
<dbReference type="PROSITE" id="PS51384">
    <property type="entry name" value="FAD_FR"/>
    <property type="match status" value="1"/>
</dbReference>
<feature type="domain" description="Flavodoxin-like" evidence="6">
    <location>
        <begin position="42"/>
        <end position="181"/>
    </location>
</feature>
<evidence type="ECO:0000313" key="9">
    <source>
        <dbReference type="Proteomes" id="UP000325372"/>
    </source>
</evidence>
<dbReference type="PROSITE" id="PS50902">
    <property type="entry name" value="FLAVODOXIN_LIKE"/>
    <property type="match status" value="1"/>
</dbReference>
<evidence type="ECO:0000259" key="6">
    <source>
        <dbReference type="PROSITE" id="PS50902"/>
    </source>
</evidence>
<feature type="transmembrane region" description="Helical" evidence="5">
    <location>
        <begin position="6"/>
        <end position="26"/>
    </location>
</feature>
<keyword evidence="2" id="KW-0288">FMN</keyword>
<dbReference type="SUPFAM" id="SSF63380">
    <property type="entry name" value="Riboflavin synthase domain-like"/>
    <property type="match status" value="1"/>
</dbReference>
<evidence type="ECO:0000256" key="2">
    <source>
        <dbReference type="ARBA" id="ARBA00022643"/>
    </source>
</evidence>
<dbReference type="AlphaFoldDB" id="A0A5N0TI04"/>
<dbReference type="PRINTS" id="PR00371">
    <property type="entry name" value="FPNCR"/>
</dbReference>
<dbReference type="PANTHER" id="PTHR19384:SF17">
    <property type="entry name" value="NADPH--CYTOCHROME P450 REDUCTASE"/>
    <property type="match status" value="1"/>
</dbReference>
<organism evidence="8 9">
    <name type="scientific">Marinihelvus fidelis</name>
    <dbReference type="NCBI Taxonomy" id="2613842"/>
    <lineage>
        <taxon>Bacteria</taxon>
        <taxon>Pseudomonadati</taxon>
        <taxon>Pseudomonadota</taxon>
        <taxon>Gammaproteobacteria</taxon>
        <taxon>Chromatiales</taxon>
        <taxon>Wenzhouxiangellaceae</taxon>
        <taxon>Marinihelvus</taxon>
    </lineage>
</organism>
<dbReference type="PANTHER" id="PTHR19384">
    <property type="entry name" value="NITRIC OXIDE SYNTHASE-RELATED"/>
    <property type="match status" value="1"/>
</dbReference>
<dbReference type="Proteomes" id="UP000325372">
    <property type="component" value="Unassembled WGS sequence"/>
</dbReference>
<dbReference type="InterPro" id="IPR008254">
    <property type="entry name" value="Flavodoxin/NO_synth"/>
</dbReference>
<feature type="domain" description="FAD-binding FR-type" evidence="7">
    <location>
        <begin position="198"/>
        <end position="370"/>
    </location>
</feature>
<reference evidence="8 9" key="1">
    <citation type="submission" date="2019-09" db="EMBL/GenBank/DDBJ databases">
        <title>Wenzhouxiangella sp. Genome sequencing and assembly.</title>
        <authorList>
            <person name="Zhang R."/>
        </authorList>
    </citation>
    <scope>NUCLEOTIDE SEQUENCE [LARGE SCALE GENOMIC DNA]</scope>
    <source>
        <strain evidence="8 9">W260</strain>
    </source>
</reference>
<dbReference type="EMBL" id="VYXP01000001">
    <property type="protein sequence ID" value="KAA9134094.1"/>
    <property type="molecule type" value="Genomic_DNA"/>
</dbReference>
<dbReference type="Gene3D" id="3.40.50.80">
    <property type="entry name" value="Nucleotide-binding domain of ferredoxin-NADP reductase (FNR) module"/>
    <property type="match status" value="1"/>
</dbReference>
<dbReference type="PRINTS" id="PR00369">
    <property type="entry name" value="FLAVODOXIN"/>
</dbReference>
<evidence type="ECO:0000256" key="5">
    <source>
        <dbReference type="SAM" id="Phobius"/>
    </source>
</evidence>
<dbReference type="GO" id="GO:0050660">
    <property type="term" value="F:flavin adenine dinucleotide binding"/>
    <property type="evidence" value="ECO:0007669"/>
    <property type="project" value="TreeGrafter"/>
</dbReference>
<keyword evidence="5" id="KW-1133">Transmembrane helix</keyword>
<sequence>MTEVQRLGLAALVLAAYVLFTAWCLYRHRRRFGTGAATGHDTLIAFASQSGTAAGLAERTAAALHGQVQLLPLNHVDDTALSGARRLLVIASTYGSGEPPDNGNRFERRYHEDRSLDLSHLEFAVLALGDSSYAQFCTFGKWVHDALEGHGARPLRPALSLDARGEQGQADALDQWSAVLRELGADLGLDNEPGSTTAPWTTWTLAKRRQLNPGSPGQPLYHLVLEPQGDAPPTWAAGDVAELVPDNPVAARRELERALGLQPGQPLDMDGLETTAFDALARRQLPALAEQPPLAAIANPARWIGSLPPLMSRKYSVSSVPEDGRLDLVVRWQVGPDGQPGLASDWLARTLSLGDTLDIRLCPNPGFHAPTIDAPVILVGNGSGLAGLRALLRQRELAGGGRNWLLFGERDPVADRPFADELSQWQGNGTLERIDLAFSRCPTAPRYVQDLLLEHADAVVDWVNHGAVIMVCGSRTGMAQGVNLALQELLGRDRLDDIEAAGRYLREVY</sequence>
<proteinExistence type="predicted"/>
<keyword evidence="5" id="KW-0812">Transmembrane</keyword>
<evidence type="ECO:0000256" key="4">
    <source>
        <dbReference type="ARBA" id="ARBA00023797"/>
    </source>
</evidence>
<comment type="caution">
    <text evidence="8">The sequence shown here is derived from an EMBL/GenBank/DDBJ whole genome shotgun (WGS) entry which is preliminary data.</text>
</comment>
<keyword evidence="3" id="KW-0813">Transport</keyword>
<dbReference type="Pfam" id="PF00258">
    <property type="entry name" value="Flavodoxin_1"/>
    <property type="match status" value="1"/>
</dbReference>
<evidence type="ECO:0000259" key="7">
    <source>
        <dbReference type="PROSITE" id="PS51384"/>
    </source>
</evidence>
<gene>
    <name evidence="8" type="ORF">F3N42_00665</name>
</gene>
<dbReference type="InterPro" id="IPR001094">
    <property type="entry name" value="Flavdoxin-like"/>
</dbReference>
<dbReference type="InterPro" id="IPR039261">
    <property type="entry name" value="FNR_nucleotide-bd"/>
</dbReference>
<keyword evidence="1" id="KW-0285">Flavoprotein</keyword>
<dbReference type="InterPro" id="IPR017927">
    <property type="entry name" value="FAD-bd_FR_type"/>
</dbReference>
<dbReference type="SUPFAM" id="SSF52343">
    <property type="entry name" value="Ferredoxin reductase-like, C-terminal NADP-linked domain"/>
    <property type="match status" value="1"/>
</dbReference>
<dbReference type="Gene3D" id="2.40.30.10">
    <property type="entry name" value="Translation factors"/>
    <property type="match status" value="1"/>
</dbReference>
<dbReference type="InterPro" id="IPR001709">
    <property type="entry name" value="Flavoprot_Pyr_Nucl_cyt_Rdtase"/>
</dbReference>
<evidence type="ECO:0000313" key="8">
    <source>
        <dbReference type="EMBL" id="KAA9134094.1"/>
    </source>
</evidence>
<dbReference type="Gene3D" id="3.40.50.360">
    <property type="match status" value="1"/>
</dbReference>
<evidence type="ECO:0000256" key="3">
    <source>
        <dbReference type="ARBA" id="ARBA00022982"/>
    </source>
</evidence>
<dbReference type="GO" id="GO:0003958">
    <property type="term" value="F:NADPH-hemoprotein reductase activity"/>
    <property type="evidence" value="ECO:0007669"/>
    <property type="project" value="UniProtKB-EC"/>
</dbReference>
<evidence type="ECO:0000256" key="1">
    <source>
        <dbReference type="ARBA" id="ARBA00022630"/>
    </source>
</evidence>
<keyword evidence="9" id="KW-1185">Reference proteome</keyword>
<keyword evidence="5" id="KW-0472">Membrane</keyword>